<dbReference type="PANTHER" id="PTHR24208">
    <property type="entry name" value="LIM/HOMEOBOX PROTEIN LHX"/>
    <property type="match status" value="1"/>
</dbReference>
<dbReference type="GO" id="GO:0046872">
    <property type="term" value="F:metal ion binding"/>
    <property type="evidence" value="ECO:0007669"/>
    <property type="project" value="UniProtKB-KW"/>
</dbReference>
<dbReference type="GO" id="GO:0030182">
    <property type="term" value="P:neuron differentiation"/>
    <property type="evidence" value="ECO:0007669"/>
    <property type="project" value="TreeGrafter"/>
</dbReference>
<dbReference type="CDD" id="cd00086">
    <property type="entry name" value="homeodomain"/>
    <property type="match status" value="1"/>
</dbReference>
<dbReference type="InterPro" id="IPR001781">
    <property type="entry name" value="Znf_LIM"/>
</dbReference>
<dbReference type="AlphaFoldDB" id="A0A183IHS6"/>
<dbReference type="InterPro" id="IPR001356">
    <property type="entry name" value="HD"/>
</dbReference>
<dbReference type="PROSITE" id="PS50023">
    <property type="entry name" value="LIM_DOMAIN_2"/>
    <property type="match status" value="2"/>
</dbReference>
<dbReference type="GO" id="GO:0005634">
    <property type="term" value="C:nucleus"/>
    <property type="evidence" value="ECO:0007669"/>
    <property type="project" value="UniProtKB-SubCell"/>
</dbReference>
<keyword evidence="5 10" id="KW-0440">LIM domain</keyword>
<evidence type="ECO:0000256" key="4">
    <source>
        <dbReference type="ARBA" id="ARBA00022833"/>
    </source>
</evidence>
<keyword evidence="4 10" id="KW-0862">Zinc</keyword>
<keyword evidence="8 9" id="KW-0539">Nucleus</keyword>
<feature type="domain" description="LIM zinc-binding" evidence="12">
    <location>
        <begin position="1"/>
        <end position="60"/>
    </location>
</feature>
<dbReference type="InterPro" id="IPR009057">
    <property type="entry name" value="Homeodomain-like_sf"/>
</dbReference>
<dbReference type="GO" id="GO:0000981">
    <property type="term" value="F:DNA-binding transcription factor activity, RNA polymerase II-specific"/>
    <property type="evidence" value="ECO:0007669"/>
    <property type="project" value="InterPro"/>
</dbReference>
<evidence type="ECO:0000256" key="9">
    <source>
        <dbReference type="PROSITE-ProRule" id="PRU00108"/>
    </source>
</evidence>
<dbReference type="PROSITE" id="PS00027">
    <property type="entry name" value="HOMEOBOX_1"/>
    <property type="match status" value="1"/>
</dbReference>
<dbReference type="InterPro" id="IPR017970">
    <property type="entry name" value="Homeobox_CS"/>
</dbReference>
<evidence type="ECO:0000313" key="14">
    <source>
        <dbReference type="EMBL" id="VDP00278.1"/>
    </source>
</evidence>
<comment type="subcellular location">
    <subcellularLocation>
        <location evidence="1 9 11">Nucleus</location>
    </subcellularLocation>
</comment>
<dbReference type="SMART" id="SM00389">
    <property type="entry name" value="HOX"/>
    <property type="match status" value="1"/>
</dbReference>
<dbReference type="EMBL" id="UZAM01007606">
    <property type="protein sequence ID" value="VDP00278.1"/>
    <property type="molecule type" value="Genomic_DNA"/>
</dbReference>
<dbReference type="SMART" id="SM00132">
    <property type="entry name" value="LIM"/>
    <property type="match status" value="2"/>
</dbReference>
<evidence type="ECO:0000313" key="16">
    <source>
        <dbReference type="WBParaSite" id="SBAD_0000331701-mRNA-1"/>
    </source>
</evidence>
<dbReference type="GO" id="GO:0000977">
    <property type="term" value="F:RNA polymerase II transcription regulatory region sequence-specific DNA binding"/>
    <property type="evidence" value="ECO:0007669"/>
    <property type="project" value="TreeGrafter"/>
</dbReference>
<feature type="domain" description="Homeobox" evidence="13">
    <location>
        <begin position="184"/>
        <end position="244"/>
    </location>
</feature>
<dbReference type="PROSITE" id="PS50071">
    <property type="entry name" value="HOMEOBOX_2"/>
    <property type="match status" value="1"/>
</dbReference>
<reference evidence="16" key="1">
    <citation type="submission" date="2016-06" db="UniProtKB">
        <authorList>
            <consortium name="WormBaseParasite"/>
        </authorList>
    </citation>
    <scope>IDENTIFICATION</scope>
</reference>
<dbReference type="Gene3D" id="1.10.10.60">
    <property type="entry name" value="Homeodomain-like"/>
    <property type="match status" value="1"/>
</dbReference>
<evidence type="ECO:0000256" key="10">
    <source>
        <dbReference type="PROSITE-ProRule" id="PRU00125"/>
    </source>
</evidence>
<dbReference type="Gene3D" id="2.10.110.10">
    <property type="entry name" value="Cysteine Rich Protein"/>
    <property type="match status" value="2"/>
</dbReference>
<dbReference type="WBParaSite" id="SBAD_0000331701-mRNA-1">
    <property type="protein sequence ID" value="SBAD_0000331701-mRNA-1"/>
    <property type="gene ID" value="SBAD_0000331701"/>
</dbReference>
<dbReference type="PROSITE" id="PS00478">
    <property type="entry name" value="LIM_DOMAIN_1"/>
    <property type="match status" value="2"/>
</dbReference>
<keyword evidence="2 10" id="KW-0479">Metal-binding</keyword>
<evidence type="ECO:0000313" key="15">
    <source>
        <dbReference type="Proteomes" id="UP000270296"/>
    </source>
</evidence>
<evidence type="ECO:0000256" key="3">
    <source>
        <dbReference type="ARBA" id="ARBA00022737"/>
    </source>
</evidence>
<evidence type="ECO:0000256" key="5">
    <source>
        <dbReference type="ARBA" id="ARBA00023038"/>
    </source>
</evidence>
<dbReference type="Pfam" id="PF00046">
    <property type="entry name" value="Homeodomain"/>
    <property type="match status" value="1"/>
</dbReference>
<dbReference type="Proteomes" id="UP000270296">
    <property type="component" value="Unassembled WGS sequence"/>
</dbReference>
<accession>A0A183IHS6</accession>
<keyword evidence="15" id="KW-1185">Reference proteome</keyword>
<proteinExistence type="predicted"/>
<evidence type="ECO:0000256" key="11">
    <source>
        <dbReference type="RuleBase" id="RU000682"/>
    </source>
</evidence>
<dbReference type="SUPFAM" id="SSF46689">
    <property type="entry name" value="Homeodomain-like"/>
    <property type="match status" value="1"/>
</dbReference>
<keyword evidence="3" id="KW-0677">Repeat</keyword>
<organism evidence="16">
    <name type="scientific">Soboliphyme baturini</name>
    <dbReference type="NCBI Taxonomy" id="241478"/>
    <lineage>
        <taxon>Eukaryota</taxon>
        <taxon>Metazoa</taxon>
        <taxon>Ecdysozoa</taxon>
        <taxon>Nematoda</taxon>
        <taxon>Enoplea</taxon>
        <taxon>Dorylaimia</taxon>
        <taxon>Dioctophymatida</taxon>
        <taxon>Dioctophymatoidea</taxon>
        <taxon>Soboliphymatidae</taxon>
        <taxon>Soboliphyme</taxon>
    </lineage>
</organism>
<dbReference type="PANTHER" id="PTHR24208:SF170">
    <property type="entry name" value="MECHANOSENSORY PROTEIN 3"/>
    <property type="match status" value="1"/>
</dbReference>
<dbReference type="InterPro" id="IPR050453">
    <property type="entry name" value="LIM_Homeobox_TF"/>
</dbReference>
<evidence type="ECO:0000256" key="7">
    <source>
        <dbReference type="ARBA" id="ARBA00023155"/>
    </source>
</evidence>
<reference evidence="14 15" key="2">
    <citation type="submission" date="2018-11" db="EMBL/GenBank/DDBJ databases">
        <authorList>
            <consortium name="Pathogen Informatics"/>
        </authorList>
    </citation>
    <scope>NUCLEOTIDE SEQUENCE [LARGE SCALE GENOMIC DNA]</scope>
</reference>
<feature type="DNA-binding region" description="Homeobox" evidence="9">
    <location>
        <begin position="186"/>
        <end position="245"/>
    </location>
</feature>
<dbReference type="Pfam" id="PF00412">
    <property type="entry name" value="LIM"/>
    <property type="match status" value="1"/>
</dbReference>
<feature type="domain" description="LIM zinc-binding" evidence="12">
    <location>
        <begin position="61"/>
        <end position="126"/>
    </location>
</feature>
<evidence type="ECO:0000259" key="12">
    <source>
        <dbReference type="PROSITE" id="PS50023"/>
    </source>
</evidence>
<dbReference type="SUPFAM" id="SSF57716">
    <property type="entry name" value="Glucocorticoid receptor-like (DNA-binding domain)"/>
    <property type="match status" value="1"/>
</dbReference>
<name>A0A183IHS6_9BILA</name>
<evidence type="ECO:0000256" key="8">
    <source>
        <dbReference type="ARBA" id="ARBA00023242"/>
    </source>
</evidence>
<evidence type="ECO:0000256" key="6">
    <source>
        <dbReference type="ARBA" id="ARBA00023125"/>
    </source>
</evidence>
<evidence type="ECO:0000256" key="1">
    <source>
        <dbReference type="ARBA" id="ARBA00004123"/>
    </source>
</evidence>
<dbReference type="OrthoDB" id="10068367at2759"/>
<evidence type="ECO:0000259" key="13">
    <source>
        <dbReference type="PROSITE" id="PS50071"/>
    </source>
</evidence>
<keyword evidence="6 9" id="KW-0238">DNA-binding</keyword>
<keyword evidence="7 9" id="KW-0371">Homeobox</keyword>
<evidence type="ECO:0000256" key="2">
    <source>
        <dbReference type="ARBA" id="ARBA00022723"/>
    </source>
</evidence>
<protein>
    <submittedName>
        <fullName evidence="16">Homeobox domain-containing protein</fullName>
    </submittedName>
</protein>
<sequence>MLCCNCKGQIRDPYYAQIGVDYWHEQCVRCSKCHRGLSDKCYQKFGAIYCMEDYYRLFSPHRCFLCSTGIAPSDQVYKITSSLMCHQNCNRCYQCNHLMQPGETIRLDQHSKQLYCSAHFTGISMFDAKDESVGTTRKKDTFLLPKTEPHFSRVSATSGDVGTSLKHDGAELVNAEKLLVRNYIKRRGPRTTIKTYQLDLLNKTFSKTPKPSKHERAKLSLDTGLSLRVIQVWFQNRRSKDRRLKHLCNWIRQNEHKSAASTTEICSAPSSTHSDSSI</sequence>
<gene>
    <name evidence="14" type="ORF">SBAD_LOCUS3171</name>
</gene>